<dbReference type="InParanoid" id="K1QTR7"/>
<proteinExistence type="predicted"/>
<accession>K1QTR7</accession>
<dbReference type="HOGENOM" id="CLU_2742522_0_0_1"/>
<dbReference type="AlphaFoldDB" id="K1QTR7"/>
<organism evidence="1">
    <name type="scientific">Magallana gigas</name>
    <name type="common">Pacific oyster</name>
    <name type="synonym">Crassostrea gigas</name>
    <dbReference type="NCBI Taxonomy" id="29159"/>
    <lineage>
        <taxon>Eukaryota</taxon>
        <taxon>Metazoa</taxon>
        <taxon>Spiralia</taxon>
        <taxon>Lophotrochozoa</taxon>
        <taxon>Mollusca</taxon>
        <taxon>Bivalvia</taxon>
        <taxon>Autobranchia</taxon>
        <taxon>Pteriomorphia</taxon>
        <taxon>Ostreida</taxon>
        <taxon>Ostreoidea</taxon>
        <taxon>Ostreidae</taxon>
        <taxon>Magallana</taxon>
    </lineage>
</organism>
<name>K1QTR7_MAGGI</name>
<dbReference type="EMBL" id="JH817153">
    <property type="protein sequence ID" value="EKC37038.1"/>
    <property type="molecule type" value="Genomic_DNA"/>
</dbReference>
<sequence length="71" mass="7567">MDNIKREKLFVHVKSKQTDGVSFVDSGVARPETKCMLKMAGVVGAAMSPPVGLWRNLLGAQGAKAPEAHGF</sequence>
<gene>
    <name evidence="1" type="ORF">CGI_10014353</name>
</gene>
<reference evidence="1" key="1">
    <citation type="journal article" date="2012" name="Nature">
        <title>The oyster genome reveals stress adaptation and complexity of shell formation.</title>
        <authorList>
            <person name="Zhang G."/>
            <person name="Fang X."/>
            <person name="Guo X."/>
            <person name="Li L."/>
            <person name="Luo R."/>
            <person name="Xu F."/>
            <person name="Yang P."/>
            <person name="Zhang L."/>
            <person name="Wang X."/>
            <person name="Qi H."/>
            <person name="Xiong Z."/>
            <person name="Que H."/>
            <person name="Xie Y."/>
            <person name="Holland P.W."/>
            <person name="Paps J."/>
            <person name="Zhu Y."/>
            <person name="Wu F."/>
            <person name="Chen Y."/>
            <person name="Wang J."/>
            <person name="Peng C."/>
            <person name="Meng J."/>
            <person name="Yang L."/>
            <person name="Liu J."/>
            <person name="Wen B."/>
            <person name="Zhang N."/>
            <person name="Huang Z."/>
            <person name="Zhu Q."/>
            <person name="Feng Y."/>
            <person name="Mount A."/>
            <person name="Hedgecock D."/>
            <person name="Xu Z."/>
            <person name="Liu Y."/>
            <person name="Domazet-Loso T."/>
            <person name="Du Y."/>
            <person name="Sun X."/>
            <person name="Zhang S."/>
            <person name="Liu B."/>
            <person name="Cheng P."/>
            <person name="Jiang X."/>
            <person name="Li J."/>
            <person name="Fan D."/>
            <person name="Wang W."/>
            <person name="Fu W."/>
            <person name="Wang T."/>
            <person name="Wang B."/>
            <person name="Zhang J."/>
            <person name="Peng Z."/>
            <person name="Li Y."/>
            <person name="Li N."/>
            <person name="Wang J."/>
            <person name="Chen M."/>
            <person name="He Y."/>
            <person name="Tan F."/>
            <person name="Song X."/>
            <person name="Zheng Q."/>
            <person name="Huang R."/>
            <person name="Yang H."/>
            <person name="Du X."/>
            <person name="Chen L."/>
            <person name="Yang M."/>
            <person name="Gaffney P.M."/>
            <person name="Wang S."/>
            <person name="Luo L."/>
            <person name="She Z."/>
            <person name="Ming Y."/>
            <person name="Huang W."/>
            <person name="Zhang S."/>
            <person name="Huang B."/>
            <person name="Zhang Y."/>
            <person name="Qu T."/>
            <person name="Ni P."/>
            <person name="Miao G."/>
            <person name="Wang J."/>
            <person name="Wang Q."/>
            <person name="Steinberg C.E."/>
            <person name="Wang H."/>
            <person name="Li N."/>
            <person name="Qian L."/>
            <person name="Zhang G."/>
            <person name="Li Y."/>
            <person name="Yang H."/>
            <person name="Liu X."/>
            <person name="Wang J."/>
            <person name="Yin Y."/>
            <person name="Wang J."/>
        </authorList>
    </citation>
    <scope>NUCLEOTIDE SEQUENCE [LARGE SCALE GENOMIC DNA]</scope>
    <source>
        <strain evidence="1">05x7-T-G4-1.051#20</strain>
    </source>
</reference>
<protein>
    <submittedName>
        <fullName evidence="1">Uncharacterized protein</fullName>
    </submittedName>
</protein>
<evidence type="ECO:0000313" key="1">
    <source>
        <dbReference type="EMBL" id="EKC37038.1"/>
    </source>
</evidence>